<evidence type="ECO:0000313" key="7">
    <source>
        <dbReference type="EMBL" id="QJQ03314.1"/>
    </source>
</evidence>
<dbReference type="AlphaFoldDB" id="A0A6M3ZXE4"/>
<dbReference type="NCBIfam" id="TIGR02937">
    <property type="entry name" value="sigma70-ECF"/>
    <property type="match status" value="1"/>
</dbReference>
<evidence type="ECO:0000313" key="8">
    <source>
        <dbReference type="Proteomes" id="UP000501648"/>
    </source>
</evidence>
<dbReference type="PANTHER" id="PTHR43133:SF63">
    <property type="entry name" value="RNA POLYMERASE SIGMA FACTOR FECI-RELATED"/>
    <property type="match status" value="1"/>
</dbReference>
<dbReference type="Gene3D" id="1.10.10.10">
    <property type="entry name" value="Winged helix-like DNA-binding domain superfamily/Winged helix DNA-binding domain"/>
    <property type="match status" value="1"/>
</dbReference>
<name>A0A6M3ZXE4_9BURK</name>
<dbReference type="GO" id="GO:0016987">
    <property type="term" value="F:sigma factor activity"/>
    <property type="evidence" value="ECO:0007669"/>
    <property type="project" value="UniProtKB-KW"/>
</dbReference>
<evidence type="ECO:0000256" key="1">
    <source>
        <dbReference type="ARBA" id="ARBA00010641"/>
    </source>
</evidence>
<evidence type="ECO:0000256" key="4">
    <source>
        <dbReference type="ARBA" id="ARBA00023163"/>
    </source>
</evidence>
<gene>
    <name evidence="7" type="ORF">C798_24700</name>
</gene>
<dbReference type="InterPro" id="IPR036388">
    <property type="entry name" value="WH-like_DNA-bd_sf"/>
</dbReference>
<keyword evidence="2" id="KW-0805">Transcription regulation</keyword>
<dbReference type="EMBL" id="CP008956">
    <property type="protein sequence ID" value="QJQ03314.1"/>
    <property type="molecule type" value="Genomic_DNA"/>
</dbReference>
<accession>A0A6M3ZXE4</accession>
<dbReference type="GO" id="GO:0003677">
    <property type="term" value="F:DNA binding"/>
    <property type="evidence" value="ECO:0007669"/>
    <property type="project" value="InterPro"/>
</dbReference>
<organism evidence="7 8">
    <name type="scientific">Herbaspirillum rubrisubalbicans Os34</name>
    <dbReference type="NCBI Taxonomy" id="1235827"/>
    <lineage>
        <taxon>Bacteria</taxon>
        <taxon>Pseudomonadati</taxon>
        <taxon>Pseudomonadota</taxon>
        <taxon>Betaproteobacteria</taxon>
        <taxon>Burkholderiales</taxon>
        <taxon>Oxalobacteraceae</taxon>
        <taxon>Herbaspirillum</taxon>
    </lineage>
</organism>
<dbReference type="InterPro" id="IPR013324">
    <property type="entry name" value="RNA_pol_sigma_r3/r4-like"/>
</dbReference>
<sequence length="161" mass="18192">MRHDFLASEFANSYRWLKQYLRRQVKCLADAEDVASAAFVEMASIPDVSVIREPRALLRTISQRLVFDLWRRRDLEAAYLAALATHEEADMPSPEAILEVVQTLASIDRLLCGLSSNARRAFLHSQLDGLTYREIADLLGVSVSMVRKYIAQALAKCYEGT</sequence>
<feature type="domain" description="RNA polymerase sigma-70 region 2" evidence="5">
    <location>
        <begin position="14"/>
        <end position="74"/>
    </location>
</feature>
<reference evidence="7 8" key="1">
    <citation type="journal article" date="2012" name="J. Bacteriol.">
        <title>Genome sequence of the pathogenic Herbaspirillum seropedicae strain Os34, isolated from rice roots.</title>
        <authorList>
            <person name="Ye W."/>
            <person name="Ye S."/>
            <person name="Liu J."/>
            <person name="Chang S."/>
            <person name="Chen M."/>
            <person name="Zhu B."/>
            <person name="Guo L."/>
            <person name="An Q."/>
        </authorList>
    </citation>
    <scope>NUCLEOTIDE SEQUENCE [LARGE SCALE GENOMIC DNA]</scope>
    <source>
        <strain evidence="7 8">Os34</strain>
    </source>
</reference>
<proteinExistence type="inferred from homology"/>
<keyword evidence="4" id="KW-0804">Transcription</keyword>
<dbReference type="Proteomes" id="UP000501648">
    <property type="component" value="Chromosome"/>
</dbReference>
<dbReference type="SUPFAM" id="SSF88946">
    <property type="entry name" value="Sigma2 domain of RNA polymerase sigma factors"/>
    <property type="match status" value="1"/>
</dbReference>
<dbReference type="NCBIfam" id="NF008889">
    <property type="entry name" value="PRK11924.1-1"/>
    <property type="match status" value="1"/>
</dbReference>
<dbReference type="Pfam" id="PF04542">
    <property type="entry name" value="Sigma70_r2"/>
    <property type="match status" value="1"/>
</dbReference>
<dbReference type="SUPFAM" id="SSF88659">
    <property type="entry name" value="Sigma3 and sigma4 domains of RNA polymerase sigma factors"/>
    <property type="match status" value="1"/>
</dbReference>
<dbReference type="InterPro" id="IPR007627">
    <property type="entry name" value="RNA_pol_sigma70_r2"/>
</dbReference>
<dbReference type="InterPro" id="IPR013249">
    <property type="entry name" value="RNA_pol_sigma70_r4_t2"/>
</dbReference>
<feature type="domain" description="RNA polymerase sigma factor 70 region 4 type 2" evidence="6">
    <location>
        <begin position="106"/>
        <end position="157"/>
    </location>
</feature>
<dbReference type="InterPro" id="IPR039425">
    <property type="entry name" value="RNA_pol_sigma-70-like"/>
</dbReference>
<dbReference type="PANTHER" id="PTHR43133">
    <property type="entry name" value="RNA POLYMERASE ECF-TYPE SIGMA FACTO"/>
    <property type="match status" value="1"/>
</dbReference>
<dbReference type="Pfam" id="PF08281">
    <property type="entry name" value="Sigma70_r4_2"/>
    <property type="match status" value="1"/>
</dbReference>
<protein>
    <submittedName>
        <fullName evidence="7">RNA polymerase subunit sigma</fullName>
    </submittedName>
</protein>
<evidence type="ECO:0000259" key="5">
    <source>
        <dbReference type="Pfam" id="PF04542"/>
    </source>
</evidence>
<dbReference type="Gene3D" id="1.10.1740.10">
    <property type="match status" value="1"/>
</dbReference>
<dbReference type="InterPro" id="IPR014284">
    <property type="entry name" value="RNA_pol_sigma-70_dom"/>
</dbReference>
<dbReference type="InterPro" id="IPR013325">
    <property type="entry name" value="RNA_pol_sigma_r2"/>
</dbReference>
<evidence type="ECO:0000256" key="3">
    <source>
        <dbReference type="ARBA" id="ARBA00023082"/>
    </source>
</evidence>
<keyword evidence="3" id="KW-0731">Sigma factor</keyword>
<evidence type="ECO:0000259" key="6">
    <source>
        <dbReference type="Pfam" id="PF08281"/>
    </source>
</evidence>
<comment type="similarity">
    <text evidence="1">Belongs to the sigma-70 factor family. ECF subfamily.</text>
</comment>
<dbReference type="GO" id="GO:0006352">
    <property type="term" value="P:DNA-templated transcription initiation"/>
    <property type="evidence" value="ECO:0007669"/>
    <property type="project" value="InterPro"/>
</dbReference>
<evidence type="ECO:0000256" key="2">
    <source>
        <dbReference type="ARBA" id="ARBA00023015"/>
    </source>
</evidence>